<feature type="chain" id="PRO_5037505021" evidence="1">
    <location>
        <begin position="23"/>
        <end position="324"/>
    </location>
</feature>
<reference evidence="3" key="1">
    <citation type="submission" date="2022-11" db="UniProtKB">
        <authorList>
            <consortium name="WormBaseParasite"/>
        </authorList>
    </citation>
    <scope>IDENTIFICATION</scope>
</reference>
<feature type="signal peptide" evidence="1">
    <location>
        <begin position="1"/>
        <end position="22"/>
    </location>
</feature>
<protein>
    <submittedName>
        <fullName evidence="3">VWFD domain-containing protein</fullName>
    </submittedName>
</protein>
<evidence type="ECO:0000313" key="2">
    <source>
        <dbReference type="Proteomes" id="UP000887565"/>
    </source>
</evidence>
<accession>A0A915JQY5</accession>
<name>A0A915JQY5_ROMCU</name>
<keyword evidence="2" id="KW-1185">Reference proteome</keyword>
<dbReference type="Proteomes" id="UP000887565">
    <property type="component" value="Unplaced"/>
</dbReference>
<proteinExistence type="predicted"/>
<evidence type="ECO:0000313" key="3">
    <source>
        <dbReference type="WBParaSite" id="nRc.2.0.1.t28527-RA"/>
    </source>
</evidence>
<evidence type="ECO:0000256" key="1">
    <source>
        <dbReference type="SAM" id="SignalP"/>
    </source>
</evidence>
<dbReference type="WBParaSite" id="nRc.2.0.1.t28527-RA">
    <property type="protein sequence ID" value="nRc.2.0.1.t28527-RA"/>
    <property type="gene ID" value="nRc.2.0.1.g28527"/>
</dbReference>
<dbReference type="AlphaFoldDB" id="A0A915JQY5"/>
<sequence length="324" mass="35344">MMFLRIFVSLIIVPCISMVALDENVDVLKYCAGQNDGSSFDQGCSSKCTCVNANGTVLVSCKSLCPPFISTDKQCYAATPNLECCKKIHCPSADPQKATCAQDFQNVPKQITNWNVRFDNLCVGTVIDEHTIYAPQGCYREGVVVSSPARLSNKKLKAEVVQGVGQSIKLIHGTFSFLPTFHSINLPRKAMCKKHCSLFVVASNVNDDGKLLIPAEKDKSCKITDGQSCLEMKNELSSEHCVNFGGSTVAVMEGDAFFLIGFLPPTDSAGLSERRCDKDLSSKRKYFDICSKIALPDSEVQSPIVADCHQLSPNVTDCRRLSKG</sequence>
<keyword evidence="1" id="KW-0732">Signal</keyword>
<organism evidence="2 3">
    <name type="scientific">Romanomermis culicivorax</name>
    <name type="common">Nematode worm</name>
    <dbReference type="NCBI Taxonomy" id="13658"/>
    <lineage>
        <taxon>Eukaryota</taxon>
        <taxon>Metazoa</taxon>
        <taxon>Ecdysozoa</taxon>
        <taxon>Nematoda</taxon>
        <taxon>Enoplea</taxon>
        <taxon>Dorylaimia</taxon>
        <taxon>Mermithida</taxon>
        <taxon>Mermithoidea</taxon>
        <taxon>Mermithidae</taxon>
        <taxon>Romanomermis</taxon>
    </lineage>
</organism>